<evidence type="ECO:0000256" key="1">
    <source>
        <dbReference type="PROSITE-ProRule" id="PRU00339"/>
    </source>
</evidence>
<dbReference type="PROSITE" id="PS50293">
    <property type="entry name" value="TPR_REGION"/>
    <property type="match status" value="1"/>
</dbReference>
<dbReference type="InterPro" id="IPR011990">
    <property type="entry name" value="TPR-like_helical_dom_sf"/>
</dbReference>
<proteinExistence type="predicted"/>
<evidence type="ECO:0000313" key="3">
    <source>
        <dbReference type="Proteomes" id="UP000192611"/>
    </source>
</evidence>
<dbReference type="Proteomes" id="UP000192611">
    <property type="component" value="Unassembled WGS sequence"/>
</dbReference>
<dbReference type="AlphaFoldDB" id="A0A1W9S1G0"/>
<gene>
    <name evidence="2" type="ORF">B6D57_02890</name>
</gene>
<keyword evidence="1" id="KW-0802">TPR repeat</keyword>
<accession>A0A1W9S1G0</accession>
<protein>
    <submittedName>
        <fullName evidence="2">Uncharacterized protein</fullName>
    </submittedName>
</protein>
<evidence type="ECO:0000313" key="2">
    <source>
        <dbReference type="EMBL" id="OQX90482.1"/>
    </source>
</evidence>
<dbReference type="SMART" id="SM00028">
    <property type="entry name" value="TPR"/>
    <property type="match status" value="4"/>
</dbReference>
<name>A0A1W9S1G0_9BACT</name>
<dbReference type="PANTHER" id="PTHR44998">
    <property type="match status" value="1"/>
</dbReference>
<dbReference type="Gene3D" id="1.25.40.10">
    <property type="entry name" value="Tetratricopeptide repeat domain"/>
    <property type="match status" value="2"/>
</dbReference>
<feature type="repeat" description="TPR" evidence="1">
    <location>
        <begin position="37"/>
        <end position="70"/>
    </location>
</feature>
<dbReference type="PROSITE" id="PS50005">
    <property type="entry name" value="TPR"/>
    <property type="match status" value="3"/>
</dbReference>
<dbReference type="SUPFAM" id="SSF48452">
    <property type="entry name" value="TPR-like"/>
    <property type="match status" value="1"/>
</dbReference>
<reference evidence="3" key="1">
    <citation type="submission" date="2017-03" db="EMBL/GenBank/DDBJ databases">
        <title>Novel pathways for hydrocarbon cycling and metabolic interdependencies in hydrothermal sediment communities.</title>
        <authorList>
            <person name="Dombrowski N."/>
            <person name="Seitz K."/>
            <person name="Teske A."/>
            <person name="Baker B."/>
        </authorList>
    </citation>
    <scope>NUCLEOTIDE SEQUENCE [LARGE SCALE GENOMIC DNA]</scope>
</reference>
<feature type="repeat" description="TPR" evidence="1">
    <location>
        <begin position="105"/>
        <end position="138"/>
    </location>
</feature>
<dbReference type="PANTHER" id="PTHR44998:SF1">
    <property type="entry name" value="UDP-N-ACETYLGLUCOSAMINE--PEPTIDE N-ACETYLGLUCOSAMINYLTRANSFERASE 110 KDA SUBUNIT"/>
    <property type="match status" value="1"/>
</dbReference>
<comment type="caution">
    <text evidence="2">The sequence shown here is derived from an EMBL/GenBank/DDBJ whole genome shotgun (WGS) entry which is preliminary data.</text>
</comment>
<dbReference type="Pfam" id="PF13424">
    <property type="entry name" value="TPR_12"/>
    <property type="match status" value="1"/>
</dbReference>
<feature type="repeat" description="TPR" evidence="1">
    <location>
        <begin position="71"/>
        <end position="104"/>
    </location>
</feature>
<organism evidence="2 3">
    <name type="scientific">Candidatus Coatesbacteria bacterium 4484_99</name>
    <dbReference type="NCBI Taxonomy" id="1970774"/>
    <lineage>
        <taxon>Bacteria</taxon>
        <taxon>Candidatus Coatesiibacteriota</taxon>
    </lineage>
</organism>
<dbReference type="EMBL" id="NATQ01000048">
    <property type="protein sequence ID" value="OQX90482.1"/>
    <property type="molecule type" value="Genomic_DNA"/>
</dbReference>
<sequence>MRFIRNLAFITLVLILSFIIPLSATGGDIDKKDEEKIEELLEKGNRYLDEGEVDRAYATFKDILEIDPDNALAHNNLGLVYKEKKLYFTAKEEFEKALELLPNYYKALNNLGSILYLQGKYEKAIEKFEKALRSKPDFSEAHWNIALCYEQLDDDINALKHWRQFIASAKDSPYIPLAQMHIDELLSIP</sequence>
<dbReference type="InterPro" id="IPR019734">
    <property type="entry name" value="TPR_rpt"/>
</dbReference>